<protein>
    <submittedName>
        <fullName evidence="2">Uncharacterized protein</fullName>
    </submittedName>
</protein>
<proteinExistence type="predicted"/>
<feature type="non-terminal residue" evidence="2">
    <location>
        <position position="68"/>
    </location>
</feature>
<name>A0A699RTG3_TANCI</name>
<sequence>MHSEDPFNIYDLLKVKKVPSTDSLKYPSGFIPNDDIEDREVQSAKRKDSTQEKDEGIQNIPEDDISSE</sequence>
<dbReference type="AlphaFoldDB" id="A0A699RTG3"/>
<gene>
    <name evidence="2" type="ORF">Tci_858111</name>
</gene>
<feature type="compositionally biased region" description="Basic and acidic residues" evidence="1">
    <location>
        <begin position="39"/>
        <end position="56"/>
    </location>
</feature>
<feature type="region of interest" description="Disordered" evidence="1">
    <location>
        <begin position="21"/>
        <end position="68"/>
    </location>
</feature>
<organism evidence="2">
    <name type="scientific">Tanacetum cinerariifolium</name>
    <name type="common">Dalmatian daisy</name>
    <name type="synonym">Chrysanthemum cinerariifolium</name>
    <dbReference type="NCBI Taxonomy" id="118510"/>
    <lineage>
        <taxon>Eukaryota</taxon>
        <taxon>Viridiplantae</taxon>
        <taxon>Streptophyta</taxon>
        <taxon>Embryophyta</taxon>
        <taxon>Tracheophyta</taxon>
        <taxon>Spermatophyta</taxon>
        <taxon>Magnoliopsida</taxon>
        <taxon>eudicotyledons</taxon>
        <taxon>Gunneridae</taxon>
        <taxon>Pentapetalae</taxon>
        <taxon>asterids</taxon>
        <taxon>campanulids</taxon>
        <taxon>Asterales</taxon>
        <taxon>Asteraceae</taxon>
        <taxon>Asteroideae</taxon>
        <taxon>Anthemideae</taxon>
        <taxon>Anthemidinae</taxon>
        <taxon>Tanacetum</taxon>
    </lineage>
</organism>
<evidence type="ECO:0000313" key="2">
    <source>
        <dbReference type="EMBL" id="GFC86141.1"/>
    </source>
</evidence>
<reference evidence="2" key="1">
    <citation type="journal article" date="2019" name="Sci. Rep.">
        <title>Draft genome of Tanacetum cinerariifolium, the natural source of mosquito coil.</title>
        <authorList>
            <person name="Yamashiro T."/>
            <person name="Shiraishi A."/>
            <person name="Satake H."/>
            <person name="Nakayama K."/>
        </authorList>
    </citation>
    <scope>NUCLEOTIDE SEQUENCE</scope>
</reference>
<comment type="caution">
    <text evidence="2">The sequence shown here is derived from an EMBL/GenBank/DDBJ whole genome shotgun (WGS) entry which is preliminary data.</text>
</comment>
<evidence type="ECO:0000256" key="1">
    <source>
        <dbReference type="SAM" id="MobiDB-lite"/>
    </source>
</evidence>
<dbReference type="EMBL" id="BKCJ011103598">
    <property type="protein sequence ID" value="GFC86141.1"/>
    <property type="molecule type" value="Genomic_DNA"/>
</dbReference>
<accession>A0A699RTG3</accession>